<protein>
    <submittedName>
        <fullName evidence="4">Short-chain dehydrogenase</fullName>
    </submittedName>
</protein>
<dbReference type="EMBL" id="JZDQ02000035">
    <property type="protein sequence ID" value="OIJ24647.1"/>
    <property type="molecule type" value="Genomic_DNA"/>
</dbReference>
<dbReference type="PANTHER" id="PTHR24320:SF148">
    <property type="entry name" value="NAD(P)-BINDING ROSSMANN-FOLD SUPERFAMILY PROTEIN"/>
    <property type="match status" value="1"/>
</dbReference>
<dbReference type="InterPro" id="IPR036291">
    <property type="entry name" value="NAD(P)-bd_dom_sf"/>
</dbReference>
<evidence type="ECO:0000256" key="1">
    <source>
        <dbReference type="ARBA" id="ARBA00006484"/>
    </source>
</evidence>
<gene>
    <name evidence="4" type="ORF">UG56_021785</name>
</gene>
<dbReference type="Proteomes" id="UP000033772">
    <property type="component" value="Unassembled WGS sequence"/>
</dbReference>
<dbReference type="NCBIfam" id="NF004846">
    <property type="entry name" value="PRK06197.1"/>
    <property type="match status" value="1"/>
</dbReference>
<dbReference type="SUPFAM" id="SSF51735">
    <property type="entry name" value="NAD(P)-binding Rossmann-fold domains"/>
    <property type="match status" value="1"/>
</dbReference>
<keyword evidence="2" id="KW-0560">Oxidoreductase</keyword>
<comment type="caution">
    <text evidence="4">The sequence shown here is derived from an EMBL/GenBank/DDBJ whole genome shotgun (WGS) entry which is preliminary data.</text>
</comment>
<organism evidence="4 5">
    <name type="scientific">Nocardioides luteus</name>
    <dbReference type="NCBI Taxonomy" id="1844"/>
    <lineage>
        <taxon>Bacteria</taxon>
        <taxon>Bacillati</taxon>
        <taxon>Actinomycetota</taxon>
        <taxon>Actinomycetes</taxon>
        <taxon>Propionibacteriales</taxon>
        <taxon>Nocardioidaceae</taxon>
        <taxon>Nocardioides</taxon>
    </lineage>
</organism>
<dbReference type="Pfam" id="PF00106">
    <property type="entry name" value="adh_short"/>
    <property type="match status" value="1"/>
</dbReference>
<dbReference type="STRING" id="1844.UG56_021785"/>
<dbReference type="Gene3D" id="3.40.50.720">
    <property type="entry name" value="NAD(P)-binding Rossmann-like Domain"/>
    <property type="match status" value="1"/>
</dbReference>
<reference evidence="4" key="1">
    <citation type="submission" date="2016-10" db="EMBL/GenBank/DDBJ databases">
        <title>Draft Genome Sequence of Nocardioides luteus Strain BAFB, an Alkane-Degrading Bacterium Isolated from JP-7 Polluted Soil.</title>
        <authorList>
            <person name="Brown L."/>
            <person name="Ruiz O.N."/>
            <person name="Gunasekera T."/>
        </authorList>
    </citation>
    <scope>NUCLEOTIDE SEQUENCE [LARGE SCALE GENOMIC DNA]</scope>
    <source>
        <strain evidence="4">BAFB</strain>
    </source>
</reference>
<evidence type="ECO:0000256" key="2">
    <source>
        <dbReference type="ARBA" id="ARBA00023002"/>
    </source>
</evidence>
<dbReference type="InterPro" id="IPR002347">
    <property type="entry name" value="SDR_fam"/>
</dbReference>
<dbReference type="PRINTS" id="PR00081">
    <property type="entry name" value="GDHRDH"/>
</dbReference>
<proteinExistence type="inferred from homology"/>
<dbReference type="PRINTS" id="PR00080">
    <property type="entry name" value="SDRFAMILY"/>
</dbReference>
<dbReference type="RefSeq" id="WP_045547704.1">
    <property type="nucleotide sequence ID" value="NZ_JZDQ02000035.1"/>
</dbReference>
<keyword evidence="5" id="KW-1185">Reference proteome</keyword>
<accession>A0A1J4N153</accession>
<evidence type="ECO:0000256" key="3">
    <source>
        <dbReference type="RuleBase" id="RU000363"/>
    </source>
</evidence>
<dbReference type="GO" id="GO:0016491">
    <property type="term" value="F:oxidoreductase activity"/>
    <property type="evidence" value="ECO:0007669"/>
    <property type="project" value="UniProtKB-KW"/>
</dbReference>
<sequence>MPWTTSDIPDLTGKNAVVTGPTLGGIGYFTARGLAAAGARVILAGRSWEKLDAAAAALSEEVPGARLDRVALDLSSLQAVRAGAEAIAAATFDGGGPLHLLVNNAGVMATPQSRTVDDLDLQMATNHFGPFLLTGLLLEPLAESGEARIVTVSSMMHKLARKAPLGYPTVQVGRYSPWNVYSQSKLANLLFTFELQRRLEKAGLPISAYAAHPGLASTRLMANGTSRRLIAPIASISEAAVHAMAQTPEAGAWPALMAATYPGLEPGTYIGPSDAFEARGVPKPVTASRLARDPEAARALWELSEQTTGIAYP</sequence>
<comment type="similarity">
    <text evidence="1 3">Belongs to the short-chain dehydrogenases/reductases (SDR) family.</text>
</comment>
<dbReference type="PANTHER" id="PTHR24320">
    <property type="entry name" value="RETINOL DEHYDROGENASE"/>
    <property type="match status" value="1"/>
</dbReference>
<dbReference type="AlphaFoldDB" id="A0A1J4N153"/>
<evidence type="ECO:0000313" key="4">
    <source>
        <dbReference type="EMBL" id="OIJ24647.1"/>
    </source>
</evidence>
<evidence type="ECO:0000313" key="5">
    <source>
        <dbReference type="Proteomes" id="UP000033772"/>
    </source>
</evidence>
<name>A0A1J4N153_9ACTN</name>
<dbReference type="OrthoDB" id="4577644at2"/>